<dbReference type="HOGENOM" id="CLU_047592_2_2_1"/>
<dbReference type="STRING" id="765257.A0A0C9Z915"/>
<name>A0A0C9Z915_9AGAM</name>
<evidence type="ECO:0000313" key="1">
    <source>
        <dbReference type="EMBL" id="KIK16403.1"/>
    </source>
</evidence>
<dbReference type="EMBL" id="KN833858">
    <property type="protein sequence ID" value="KIK16403.1"/>
    <property type="molecule type" value="Genomic_DNA"/>
</dbReference>
<proteinExistence type="predicted"/>
<reference evidence="2" key="2">
    <citation type="submission" date="2015-01" db="EMBL/GenBank/DDBJ databases">
        <title>Evolutionary Origins and Diversification of the Mycorrhizal Mutualists.</title>
        <authorList>
            <consortium name="DOE Joint Genome Institute"/>
            <consortium name="Mycorrhizal Genomics Consortium"/>
            <person name="Kohler A."/>
            <person name="Kuo A."/>
            <person name="Nagy L.G."/>
            <person name="Floudas D."/>
            <person name="Copeland A."/>
            <person name="Barry K.W."/>
            <person name="Cichocki N."/>
            <person name="Veneault-Fourrey C."/>
            <person name="LaButti K."/>
            <person name="Lindquist E.A."/>
            <person name="Lipzen A."/>
            <person name="Lundell T."/>
            <person name="Morin E."/>
            <person name="Murat C."/>
            <person name="Riley R."/>
            <person name="Ohm R."/>
            <person name="Sun H."/>
            <person name="Tunlid A."/>
            <person name="Henrissat B."/>
            <person name="Grigoriev I.V."/>
            <person name="Hibbett D.S."/>
            <person name="Martin F."/>
        </authorList>
    </citation>
    <scope>NUCLEOTIDE SEQUENCE [LARGE SCALE GENOMIC DNA]</scope>
    <source>
        <strain evidence="2">441</strain>
    </source>
</reference>
<evidence type="ECO:0008006" key="3">
    <source>
        <dbReference type="Google" id="ProtNLM"/>
    </source>
</evidence>
<dbReference type="InterPro" id="IPR011333">
    <property type="entry name" value="SKP1/BTB/POZ_sf"/>
</dbReference>
<gene>
    <name evidence="1" type="ORF">PISMIDRAFT_44678</name>
</gene>
<accession>A0A0C9Z915</accession>
<dbReference type="AlphaFoldDB" id="A0A0C9Z915"/>
<organism evidence="1 2">
    <name type="scientific">Pisolithus microcarpus 441</name>
    <dbReference type="NCBI Taxonomy" id="765257"/>
    <lineage>
        <taxon>Eukaryota</taxon>
        <taxon>Fungi</taxon>
        <taxon>Dikarya</taxon>
        <taxon>Basidiomycota</taxon>
        <taxon>Agaricomycotina</taxon>
        <taxon>Agaricomycetes</taxon>
        <taxon>Agaricomycetidae</taxon>
        <taxon>Boletales</taxon>
        <taxon>Sclerodermatineae</taxon>
        <taxon>Pisolithaceae</taxon>
        <taxon>Pisolithus</taxon>
    </lineage>
</organism>
<protein>
    <recommendedName>
        <fullName evidence="3">BTB domain-containing protein</fullName>
    </recommendedName>
</protein>
<dbReference type="Gene3D" id="3.30.710.10">
    <property type="entry name" value="Potassium Channel Kv1.1, Chain A"/>
    <property type="match status" value="1"/>
</dbReference>
<dbReference type="Proteomes" id="UP000054018">
    <property type="component" value="Unassembled WGS sequence"/>
</dbReference>
<sequence>SRHLSFYVNTVTFSVEDCLFRLPREPFQQESRFFCDKLSSLQGEDGEVEGLSDEKPIRLDGVKKSDFEQLLKVLFHRSVTDRRSFDDDQWTSVLKLSTEWNFRRPRQAAVDALRREASAVDRVVLSQRYKVEELFLPALNELVQRSDPITMEEAVQMGLDIGFKLACVREEVAVR</sequence>
<dbReference type="OrthoDB" id="2367075at2759"/>
<keyword evidence="2" id="KW-1185">Reference proteome</keyword>
<feature type="non-terminal residue" evidence="1">
    <location>
        <position position="175"/>
    </location>
</feature>
<reference evidence="1 2" key="1">
    <citation type="submission" date="2014-04" db="EMBL/GenBank/DDBJ databases">
        <authorList>
            <consortium name="DOE Joint Genome Institute"/>
            <person name="Kuo A."/>
            <person name="Kohler A."/>
            <person name="Costa M.D."/>
            <person name="Nagy L.G."/>
            <person name="Floudas D."/>
            <person name="Copeland A."/>
            <person name="Barry K.W."/>
            <person name="Cichocki N."/>
            <person name="Veneault-Fourrey C."/>
            <person name="LaButti K."/>
            <person name="Lindquist E.A."/>
            <person name="Lipzen A."/>
            <person name="Lundell T."/>
            <person name="Morin E."/>
            <person name="Murat C."/>
            <person name="Sun H."/>
            <person name="Tunlid A."/>
            <person name="Henrissat B."/>
            <person name="Grigoriev I.V."/>
            <person name="Hibbett D.S."/>
            <person name="Martin F."/>
            <person name="Nordberg H.P."/>
            <person name="Cantor M.N."/>
            <person name="Hua S.X."/>
        </authorList>
    </citation>
    <scope>NUCLEOTIDE SEQUENCE [LARGE SCALE GENOMIC DNA]</scope>
    <source>
        <strain evidence="1 2">441</strain>
    </source>
</reference>
<evidence type="ECO:0000313" key="2">
    <source>
        <dbReference type="Proteomes" id="UP000054018"/>
    </source>
</evidence>
<feature type="non-terminal residue" evidence="1">
    <location>
        <position position="1"/>
    </location>
</feature>